<protein>
    <submittedName>
        <fullName evidence="1">Uncharacterized protein</fullName>
    </submittedName>
</protein>
<proteinExistence type="predicted"/>
<comment type="caution">
    <text evidence="1">The sequence shown here is derived from an EMBL/GenBank/DDBJ whole genome shotgun (WGS) entry which is preliminary data.</text>
</comment>
<gene>
    <name evidence="1" type="ORF">PMAYCL1PPCAC_29683</name>
</gene>
<accession>A0AAN5IB28</accession>
<sequence length="143" mass="16113">HRLSESNSEFLIQYLKRITLGVVDSTEIVHHESTSARITARVALEAFLKEISATRHECRLKQGLIASTTLGMSLHHEAIDTHRFSRIHFGFTEWNFRHIYIASIACKMSLVPHPPNCVDCIASNGVDMSDLPLARFAVSKGWN</sequence>
<dbReference type="AlphaFoldDB" id="A0AAN5IB28"/>
<organism evidence="1 2">
    <name type="scientific">Pristionchus mayeri</name>
    <dbReference type="NCBI Taxonomy" id="1317129"/>
    <lineage>
        <taxon>Eukaryota</taxon>
        <taxon>Metazoa</taxon>
        <taxon>Ecdysozoa</taxon>
        <taxon>Nematoda</taxon>
        <taxon>Chromadorea</taxon>
        <taxon>Rhabditida</taxon>
        <taxon>Rhabditina</taxon>
        <taxon>Diplogasteromorpha</taxon>
        <taxon>Diplogasteroidea</taxon>
        <taxon>Neodiplogasteridae</taxon>
        <taxon>Pristionchus</taxon>
    </lineage>
</organism>
<keyword evidence="2" id="KW-1185">Reference proteome</keyword>
<reference evidence="2" key="1">
    <citation type="submission" date="2022-10" db="EMBL/GenBank/DDBJ databases">
        <title>Genome assembly of Pristionchus species.</title>
        <authorList>
            <person name="Yoshida K."/>
            <person name="Sommer R.J."/>
        </authorList>
    </citation>
    <scope>NUCLEOTIDE SEQUENCE [LARGE SCALE GENOMIC DNA]</scope>
    <source>
        <strain evidence="2">RS5460</strain>
    </source>
</reference>
<feature type="non-terminal residue" evidence="1">
    <location>
        <position position="143"/>
    </location>
</feature>
<evidence type="ECO:0000313" key="2">
    <source>
        <dbReference type="Proteomes" id="UP001328107"/>
    </source>
</evidence>
<name>A0AAN5IB28_9BILA</name>
<dbReference type="Proteomes" id="UP001328107">
    <property type="component" value="Unassembled WGS sequence"/>
</dbReference>
<evidence type="ECO:0000313" key="1">
    <source>
        <dbReference type="EMBL" id="GMR59488.1"/>
    </source>
</evidence>
<feature type="non-terminal residue" evidence="1">
    <location>
        <position position="1"/>
    </location>
</feature>
<dbReference type="EMBL" id="BTRK01000006">
    <property type="protein sequence ID" value="GMR59488.1"/>
    <property type="molecule type" value="Genomic_DNA"/>
</dbReference>